<dbReference type="Gene3D" id="3.30.200.20">
    <property type="entry name" value="Phosphorylase Kinase, domain 1"/>
    <property type="match status" value="1"/>
</dbReference>
<dbReference type="PROSITE" id="PS01058">
    <property type="entry name" value="SAICAR_SYNTHETASE_2"/>
    <property type="match status" value="1"/>
</dbReference>
<evidence type="ECO:0000256" key="1">
    <source>
        <dbReference type="ARBA" id="ARBA00004672"/>
    </source>
</evidence>
<evidence type="ECO:0000259" key="9">
    <source>
        <dbReference type="Pfam" id="PF01259"/>
    </source>
</evidence>
<keyword evidence="11" id="KW-1185">Reference proteome</keyword>
<dbReference type="NCBIfam" id="TIGR00081">
    <property type="entry name" value="purC"/>
    <property type="match status" value="1"/>
</dbReference>
<dbReference type="GO" id="GO:0004639">
    <property type="term" value="F:phosphoribosylaminoimidazolesuccinocarboxamide synthase activity"/>
    <property type="evidence" value="ECO:0007669"/>
    <property type="project" value="UniProtKB-EC"/>
</dbReference>
<name>A0ABU7QRT2_AVIPA</name>
<evidence type="ECO:0000256" key="3">
    <source>
        <dbReference type="ARBA" id="ARBA00022598"/>
    </source>
</evidence>
<dbReference type="SUPFAM" id="SSF56104">
    <property type="entry name" value="SAICAR synthase-like"/>
    <property type="match status" value="1"/>
</dbReference>
<dbReference type="PANTHER" id="PTHR43700:SF1">
    <property type="entry name" value="PHOSPHORIBOSYLAMINOIMIDAZOLE-SUCCINOCARBOXAMIDE SYNTHASE"/>
    <property type="match status" value="1"/>
</dbReference>
<gene>
    <name evidence="8" type="primary">purC</name>
    <name evidence="10" type="ORF">M5S25_08995</name>
</gene>
<dbReference type="Proteomes" id="UP001352533">
    <property type="component" value="Unassembled WGS sequence"/>
</dbReference>
<comment type="caution">
    <text evidence="10">The sequence shown here is derived from an EMBL/GenBank/DDBJ whole genome shotgun (WGS) entry which is preliminary data.</text>
</comment>
<comment type="pathway">
    <text evidence="1 8">Purine metabolism; IMP biosynthesis via de novo pathway; 5-amino-1-(5-phospho-D-ribosyl)imidazole-4-carboxamide from 5-amino-1-(5-phospho-D-ribosyl)imidazole-4-carboxylate: step 1/2.</text>
</comment>
<dbReference type="InterPro" id="IPR018236">
    <property type="entry name" value="SAICAR_synthetase_CS"/>
</dbReference>
<dbReference type="RefSeq" id="WP_194751734.1">
    <property type="nucleotide sequence ID" value="NZ_JACEWB010000020.1"/>
</dbReference>
<dbReference type="InterPro" id="IPR001636">
    <property type="entry name" value="SAICAR_synth"/>
</dbReference>
<dbReference type="NCBIfam" id="NF010568">
    <property type="entry name" value="PRK13961.1"/>
    <property type="match status" value="1"/>
</dbReference>
<organism evidence="10 11">
    <name type="scientific">Avibacterium paragallinarum</name>
    <name type="common">Haemophilus gallinarum</name>
    <dbReference type="NCBI Taxonomy" id="728"/>
    <lineage>
        <taxon>Bacteria</taxon>
        <taxon>Pseudomonadati</taxon>
        <taxon>Pseudomonadota</taxon>
        <taxon>Gammaproteobacteria</taxon>
        <taxon>Pasteurellales</taxon>
        <taxon>Pasteurellaceae</taxon>
        <taxon>Avibacterium</taxon>
    </lineage>
</organism>
<keyword evidence="5 8" id="KW-0658">Purine biosynthesis</keyword>
<keyword evidence="6 8" id="KW-0067">ATP-binding</keyword>
<feature type="domain" description="SAICAR synthetase/ADE2 N-terminal" evidence="9">
    <location>
        <begin position="8"/>
        <end position="261"/>
    </location>
</feature>
<accession>A0ABU7QRT2</accession>
<dbReference type="Pfam" id="PF01259">
    <property type="entry name" value="SAICAR_synt"/>
    <property type="match status" value="1"/>
</dbReference>
<dbReference type="InterPro" id="IPR028923">
    <property type="entry name" value="SAICAR_synt/ADE2_N"/>
</dbReference>
<evidence type="ECO:0000256" key="4">
    <source>
        <dbReference type="ARBA" id="ARBA00022741"/>
    </source>
</evidence>
<protein>
    <recommendedName>
        <fullName evidence="8">Phosphoribosylaminoimidazole-succinocarboxamide synthase</fullName>
        <ecNumber evidence="8">6.3.2.6</ecNumber>
    </recommendedName>
    <alternativeName>
        <fullName evidence="8">SAICAR synthetase</fullName>
    </alternativeName>
</protein>
<dbReference type="Gene3D" id="3.30.470.20">
    <property type="entry name" value="ATP-grasp fold, B domain"/>
    <property type="match status" value="1"/>
</dbReference>
<comment type="similarity">
    <text evidence="2 8">Belongs to the SAICAR synthetase family.</text>
</comment>
<reference evidence="10 11" key="1">
    <citation type="journal article" date="2022" name="Front. Microbiol.">
        <title>Commensal bacteria contribute to the growth of multidrug-resistant Avibacterium paragallinarum in chickens.</title>
        <authorList>
            <person name="Zhu J."/>
            <person name="Chen Y."/>
            <person name="Wu Y."/>
            <person name="Wang Y."/>
            <person name="Zhu K."/>
        </authorList>
    </citation>
    <scope>NUCLEOTIDE SEQUENCE [LARGE SCALE GENOMIC DNA]</scope>
    <source>
        <strain evidence="10 11">AV12</strain>
    </source>
</reference>
<dbReference type="HAMAP" id="MF_00137">
    <property type="entry name" value="SAICAR_synth"/>
    <property type="match status" value="1"/>
</dbReference>
<proteinExistence type="inferred from homology"/>
<keyword evidence="3 8" id="KW-0436">Ligase</keyword>
<evidence type="ECO:0000313" key="10">
    <source>
        <dbReference type="EMBL" id="MEE6113326.1"/>
    </source>
</evidence>
<dbReference type="PROSITE" id="PS01057">
    <property type="entry name" value="SAICAR_SYNTHETASE_1"/>
    <property type="match status" value="1"/>
</dbReference>
<dbReference type="CDD" id="cd01414">
    <property type="entry name" value="SAICAR_synt_Sc"/>
    <property type="match status" value="1"/>
</dbReference>
<evidence type="ECO:0000256" key="8">
    <source>
        <dbReference type="HAMAP-Rule" id="MF_00137"/>
    </source>
</evidence>
<evidence type="ECO:0000256" key="7">
    <source>
        <dbReference type="ARBA" id="ARBA00048475"/>
    </source>
</evidence>
<evidence type="ECO:0000313" key="11">
    <source>
        <dbReference type="Proteomes" id="UP001352533"/>
    </source>
</evidence>
<evidence type="ECO:0000256" key="6">
    <source>
        <dbReference type="ARBA" id="ARBA00022840"/>
    </source>
</evidence>
<keyword evidence="4 8" id="KW-0547">Nucleotide-binding</keyword>
<evidence type="ECO:0000256" key="5">
    <source>
        <dbReference type="ARBA" id="ARBA00022755"/>
    </source>
</evidence>
<dbReference type="EC" id="6.3.2.6" evidence="8"/>
<dbReference type="PANTHER" id="PTHR43700">
    <property type="entry name" value="PHOSPHORIBOSYLAMINOIMIDAZOLE-SUCCINOCARBOXAMIDE SYNTHASE"/>
    <property type="match status" value="1"/>
</dbReference>
<comment type="catalytic activity">
    <reaction evidence="7 8">
        <text>5-amino-1-(5-phospho-D-ribosyl)imidazole-4-carboxylate + L-aspartate + ATP = (2S)-2-[5-amino-1-(5-phospho-beta-D-ribosyl)imidazole-4-carboxamido]succinate + ADP + phosphate + 2 H(+)</text>
        <dbReference type="Rhea" id="RHEA:22628"/>
        <dbReference type="ChEBI" id="CHEBI:15378"/>
        <dbReference type="ChEBI" id="CHEBI:29991"/>
        <dbReference type="ChEBI" id="CHEBI:30616"/>
        <dbReference type="ChEBI" id="CHEBI:43474"/>
        <dbReference type="ChEBI" id="CHEBI:58443"/>
        <dbReference type="ChEBI" id="CHEBI:77657"/>
        <dbReference type="ChEBI" id="CHEBI:456216"/>
        <dbReference type="EC" id="6.3.2.6"/>
    </reaction>
</comment>
<dbReference type="EMBL" id="JAMDKS010000020">
    <property type="protein sequence ID" value="MEE6113326.1"/>
    <property type="molecule type" value="Genomic_DNA"/>
</dbReference>
<evidence type="ECO:0000256" key="2">
    <source>
        <dbReference type="ARBA" id="ARBA00010190"/>
    </source>
</evidence>
<sequence>MSELSLKKIYSGKVRDLYEIDDKRMLMVATDRLSAFDVILDDPIPRKGEILTQISNFWFNKLASIMPNHFTGDTVYDVLPKAEADLVKDRAVVCKRLTPIKIESIVRGYLTGSGLKDYLQTGTICGLELPKGLQEASKLPEPIFTPSSKEEVGNHDINISYAECERLIGAELTAQVKEKALALYKAAAEYALTKGIIICDTKFEFGLDENGTLTLMDEVLTPDSSRFWSVEAYQEGVNPPSFDKQFIRNWLENSGWNKEPPAPKVPADVIQKTVDKYQEALDLLTK</sequence>